<reference evidence="8 9" key="1">
    <citation type="submission" date="2018-11" db="EMBL/GenBank/DDBJ databases">
        <title>Genomes From Bacteria Associated with the Canine Oral Cavity: a Test Case for Automated Genome-Based Taxonomic Assignment.</title>
        <authorList>
            <person name="Coil D.A."/>
            <person name="Jospin G."/>
            <person name="Darling A.E."/>
            <person name="Wallis C."/>
            <person name="Davis I.J."/>
            <person name="Harris S."/>
            <person name="Eisen J.A."/>
            <person name="Holcombe L.J."/>
            <person name="O'Flynn C."/>
        </authorList>
    </citation>
    <scope>NUCLEOTIDE SEQUENCE [LARGE SCALE GENOMIC DNA]</scope>
    <source>
        <strain evidence="8 9">OH5050</strain>
    </source>
</reference>
<feature type="binding site" evidence="6">
    <location>
        <position position="124"/>
    </location>
    <ligand>
        <name>S-adenosyl-L-methionine</name>
        <dbReference type="ChEBI" id="CHEBI:59789"/>
    </ligand>
</feature>
<evidence type="ECO:0000256" key="4">
    <source>
        <dbReference type="ARBA" id="ARBA00022679"/>
    </source>
</evidence>
<sequence>MTATAGDRGTAPGPEQGTVPAAQRHTPVLLERCLDLLAPALQDGPAPVMIDGTLGMGGHTEAALERFERLTVIGIDRDAQAISLATERLARFGPRFRAVHTTYDRIDEVAREGGRGGVDAVLMDLGVSSLQLDEAGRGFSYARPAPLDMRMDQGGGSTAQELLEEASQEELAWILRTYGEERFASRIAAALVRRREAGRAVSTTAELAELVRESVPAAARRTGGHPAKRTFQALRIAVNSELDVLQRALPRALDALREGGRLVVESYHSLEDRIVKQVLAAGAASRAPEGLPLVPEADRPYLELLTHGAVKADAFEIASNPRSASVRLRAAMRTRDALQAPALGVERPTGRAPGPRPPQSRRAPRSPRVQRHTRNPGGAHR</sequence>
<dbReference type="GO" id="GO:0071424">
    <property type="term" value="F:rRNA (cytosine-N4-)-methyltransferase activity"/>
    <property type="evidence" value="ECO:0007669"/>
    <property type="project" value="UniProtKB-UniRule"/>
</dbReference>
<dbReference type="RefSeq" id="WP_124933614.1">
    <property type="nucleotide sequence ID" value="NZ_RQZC01000007.1"/>
</dbReference>
<dbReference type="AlphaFoldDB" id="A0A3P1V582"/>
<evidence type="ECO:0000313" key="9">
    <source>
        <dbReference type="Proteomes" id="UP000271272"/>
    </source>
</evidence>
<dbReference type="InterPro" id="IPR023397">
    <property type="entry name" value="SAM-dep_MeTrfase_MraW_recog"/>
</dbReference>
<dbReference type="HAMAP" id="MF_01007">
    <property type="entry name" value="16SrRNA_methyltr_H"/>
    <property type="match status" value="1"/>
</dbReference>
<dbReference type="SUPFAM" id="SSF53335">
    <property type="entry name" value="S-adenosyl-L-methionine-dependent methyltransferases"/>
    <property type="match status" value="1"/>
</dbReference>
<feature type="compositionally biased region" description="Basic residues" evidence="7">
    <location>
        <begin position="362"/>
        <end position="381"/>
    </location>
</feature>
<dbReference type="EC" id="2.1.1.199" evidence="6"/>
<keyword evidence="4 6" id="KW-0808">Transferase</keyword>
<comment type="catalytic activity">
    <reaction evidence="6">
        <text>cytidine(1402) in 16S rRNA + S-adenosyl-L-methionine = N(4)-methylcytidine(1402) in 16S rRNA + S-adenosyl-L-homocysteine + H(+)</text>
        <dbReference type="Rhea" id="RHEA:42928"/>
        <dbReference type="Rhea" id="RHEA-COMP:10286"/>
        <dbReference type="Rhea" id="RHEA-COMP:10287"/>
        <dbReference type="ChEBI" id="CHEBI:15378"/>
        <dbReference type="ChEBI" id="CHEBI:57856"/>
        <dbReference type="ChEBI" id="CHEBI:59789"/>
        <dbReference type="ChEBI" id="CHEBI:74506"/>
        <dbReference type="ChEBI" id="CHEBI:82748"/>
        <dbReference type="EC" id="2.1.1.199"/>
    </reaction>
</comment>
<protein>
    <recommendedName>
        <fullName evidence="6">Ribosomal RNA small subunit methyltransferase H</fullName>
        <ecNumber evidence="6">2.1.1.199</ecNumber>
    </recommendedName>
    <alternativeName>
        <fullName evidence="6">16S rRNA m(4)C1402 methyltransferase</fullName>
    </alternativeName>
    <alternativeName>
        <fullName evidence="6">rRNA (cytosine-N(4)-)-methyltransferase RsmH</fullName>
    </alternativeName>
</protein>
<gene>
    <name evidence="6 8" type="primary">rsmH</name>
    <name evidence="8" type="ORF">EII10_06075</name>
</gene>
<dbReference type="PANTHER" id="PTHR11265:SF0">
    <property type="entry name" value="12S RRNA N4-METHYLCYTIDINE METHYLTRANSFERASE"/>
    <property type="match status" value="1"/>
</dbReference>
<feature type="binding site" evidence="6">
    <location>
        <begin position="57"/>
        <end position="59"/>
    </location>
    <ligand>
        <name>S-adenosyl-L-methionine</name>
        <dbReference type="ChEBI" id="CHEBI:59789"/>
    </ligand>
</feature>
<organism evidence="8 9">
    <name type="scientific">Actinomyces bowdenii</name>
    <dbReference type="NCBI Taxonomy" id="131109"/>
    <lineage>
        <taxon>Bacteria</taxon>
        <taxon>Bacillati</taxon>
        <taxon>Actinomycetota</taxon>
        <taxon>Actinomycetes</taxon>
        <taxon>Actinomycetales</taxon>
        <taxon>Actinomycetaceae</taxon>
        <taxon>Actinomyces</taxon>
    </lineage>
</organism>
<feature type="binding site" evidence="6">
    <location>
        <position position="76"/>
    </location>
    <ligand>
        <name>S-adenosyl-L-methionine</name>
        <dbReference type="ChEBI" id="CHEBI:59789"/>
    </ligand>
</feature>
<keyword evidence="9" id="KW-1185">Reference proteome</keyword>
<dbReference type="NCBIfam" id="TIGR00006">
    <property type="entry name" value="16S rRNA (cytosine(1402)-N(4))-methyltransferase RsmH"/>
    <property type="match status" value="1"/>
</dbReference>
<dbReference type="SUPFAM" id="SSF81799">
    <property type="entry name" value="Putative methyltransferase TM0872, insert domain"/>
    <property type="match status" value="1"/>
</dbReference>
<proteinExistence type="inferred from homology"/>
<comment type="caution">
    <text evidence="8">The sequence shown here is derived from an EMBL/GenBank/DDBJ whole genome shotgun (WGS) entry which is preliminary data.</text>
</comment>
<dbReference type="GO" id="GO:0070475">
    <property type="term" value="P:rRNA base methylation"/>
    <property type="evidence" value="ECO:0007669"/>
    <property type="project" value="UniProtKB-UniRule"/>
</dbReference>
<feature type="region of interest" description="Disordered" evidence="7">
    <location>
        <begin position="337"/>
        <end position="381"/>
    </location>
</feature>
<dbReference type="InterPro" id="IPR029063">
    <property type="entry name" value="SAM-dependent_MTases_sf"/>
</dbReference>
<name>A0A3P1V582_9ACTO</name>
<dbReference type="EMBL" id="RQZC01000007">
    <property type="protein sequence ID" value="RRD29394.1"/>
    <property type="molecule type" value="Genomic_DNA"/>
</dbReference>
<dbReference type="PANTHER" id="PTHR11265">
    <property type="entry name" value="S-ADENOSYL-METHYLTRANSFERASE MRAW"/>
    <property type="match status" value="1"/>
</dbReference>
<evidence type="ECO:0000256" key="2">
    <source>
        <dbReference type="ARBA" id="ARBA00022552"/>
    </source>
</evidence>
<evidence type="ECO:0000313" key="8">
    <source>
        <dbReference type="EMBL" id="RRD29394.1"/>
    </source>
</evidence>
<comment type="subcellular location">
    <subcellularLocation>
        <location evidence="6">Cytoplasm</location>
    </subcellularLocation>
</comment>
<evidence type="ECO:0000256" key="7">
    <source>
        <dbReference type="SAM" id="MobiDB-lite"/>
    </source>
</evidence>
<feature type="region of interest" description="Disordered" evidence="7">
    <location>
        <begin position="1"/>
        <end position="22"/>
    </location>
</feature>
<evidence type="ECO:0000256" key="6">
    <source>
        <dbReference type="HAMAP-Rule" id="MF_01007"/>
    </source>
</evidence>
<keyword evidence="5 6" id="KW-0949">S-adenosyl-L-methionine</keyword>
<keyword evidence="3 6" id="KW-0489">Methyltransferase</keyword>
<dbReference type="Pfam" id="PF01795">
    <property type="entry name" value="Methyltransf_5"/>
    <property type="match status" value="1"/>
</dbReference>
<evidence type="ECO:0000256" key="5">
    <source>
        <dbReference type="ARBA" id="ARBA00022691"/>
    </source>
</evidence>
<keyword evidence="6" id="KW-0963">Cytoplasm</keyword>
<dbReference type="Gene3D" id="3.40.50.150">
    <property type="entry name" value="Vaccinia Virus protein VP39"/>
    <property type="match status" value="1"/>
</dbReference>
<dbReference type="InterPro" id="IPR002903">
    <property type="entry name" value="RsmH"/>
</dbReference>
<comment type="similarity">
    <text evidence="1 6">Belongs to the methyltransferase superfamily. RsmH family.</text>
</comment>
<accession>A0A3P1V582</accession>
<dbReference type="GO" id="GO:0005737">
    <property type="term" value="C:cytoplasm"/>
    <property type="evidence" value="ECO:0007669"/>
    <property type="project" value="UniProtKB-SubCell"/>
</dbReference>
<comment type="function">
    <text evidence="6">Specifically methylates the N4 position of cytidine in position 1402 (C1402) of 16S rRNA.</text>
</comment>
<feature type="binding site" evidence="6">
    <location>
        <position position="131"/>
    </location>
    <ligand>
        <name>S-adenosyl-L-methionine</name>
        <dbReference type="ChEBI" id="CHEBI:59789"/>
    </ligand>
</feature>
<feature type="binding site" evidence="6">
    <location>
        <position position="103"/>
    </location>
    <ligand>
        <name>S-adenosyl-L-methionine</name>
        <dbReference type="ChEBI" id="CHEBI:59789"/>
    </ligand>
</feature>
<keyword evidence="2 6" id="KW-0698">rRNA processing</keyword>
<evidence type="ECO:0000256" key="1">
    <source>
        <dbReference type="ARBA" id="ARBA00010396"/>
    </source>
</evidence>
<dbReference type="OrthoDB" id="9806637at2"/>
<evidence type="ECO:0000256" key="3">
    <source>
        <dbReference type="ARBA" id="ARBA00022603"/>
    </source>
</evidence>
<dbReference type="Proteomes" id="UP000271272">
    <property type="component" value="Unassembled WGS sequence"/>
</dbReference>
<dbReference type="Gene3D" id="1.10.150.170">
    <property type="entry name" value="Putative methyltransferase TM0872, insert domain"/>
    <property type="match status" value="1"/>
</dbReference>